<protein>
    <recommendedName>
        <fullName evidence="1">F-box domain-containing protein</fullName>
    </recommendedName>
</protein>
<name>A0ABR1YFA7_9PEZI</name>
<comment type="caution">
    <text evidence="2">The sequence shown here is derived from an EMBL/GenBank/DDBJ whole genome shotgun (WGS) entry which is preliminary data.</text>
</comment>
<gene>
    <name evidence="2" type="ORF">HDK90DRAFT_469388</name>
</gene>
<sequence length="447" mass="51307">MAAISEQRVDATPAISRLPAEIVDGIAAHLDKSSLLSLSLTSRIISNQVEHNLKSRFAKMQYGLARSELRILDSFGRTRFANWVKHLVFLKPRLICHVATRQATGPDGSLEPWYLYYGRHPDRMPEEANLDDYLIRLFILHLPALIASFRNLETVTVQALSCWDGHCPDLYDYISKLMQSTTAPLGFQERLFPTTRSPLRLRLDSPDYLCEILWYGPTETAQMSVNRHPPEKPGKLPGHEWSNNFQWRRFPGFQRPLFKHSRRPLTLRVHCVKITVGRILPVVALCSASAPAGAETLTLYNLEEVSKSSGNEDREASAGPWVVYGQASLWRITSKPQNLSIVRCRILRFLDEDFLKSFFDKLRLRCDTLRRLRFEKVSGVFFDWDDDGNLDDGRRLPQIIDEFGMHEALSKMINACRIRKDLETVNLFEECHCTEALKWSSGFDHDC</sequence>
<accession>A0ABR1YFA7</accession>
<evidence type="ECO:0000259" key="1">
    <source>
        <dbReference type="PROSITE" id="PS50181"/>
    </source>
</evidence>
<evidence type="ECO:0000313" key="3">
    <source>
        <dbReference type="Proteomes" id="UP001492380"/>
    </source>
</evidence>
<dbReference type="InterPro" id="IPR001810">
    <property type="entry name" value="F-box_dom"/>
</dbReference>
<dbReference type="Proteomes" id="UP001492380">
    <property type="component" value="Unassembled WGS sequence"/>
</dbReference>
<organism evidence="2 3">
    <name type="scientific">Phyllosticta capitalensis</name>
    <dbReference type="NCBI Taxonomy" id="121624"/>
    <lineage>
        <taxon>Eukaryota</taxon>
        <taxon>Fungi</taxon>
        <taxon>Dikarya</taxon>
        <taxon>Ascomycota</taxon>
        <taxon>Pezizomycotina</taxon>
        <taxon>Dothideomycetes</taxon>
        <taxon>Dothideomycetes incertae sedis</taxon>
        <taxon>Botryosphaeriales</taxon>
        <taxon>Phyllostictaceae</taxon>
        <taxon>Phyllosticta</taxon>
    </lineage>
</organism>
<evidence type="ECO:0000313" key="2">
    <source>
        <dbReference type="EMBL" id="KAK8227626.1"/>
    </source>
</evidence>
<proteinExistence type="predicted"/>
<feature type="domain" description="F-box" evidence="1">
    <location>
        <begin position="12"/>
        <end position="60"/>
    </location>
</feature>
<reference evidence="2 3" key="1">
    <citation type="submission" date="2024-04" db="EMBL/GenBank/DDBJ databases">
        <title>Phyllosticta paracitricarpa is synonymous to the EU quarantine fungus P. citricarpa based on phylogenomic analyses.</title>
        <authorList>
            <consortium name="Lawrence Berkeley National Laboratory"/>
            <person name="Van Ingen-Buijs V.A."/>
            <person name="Van Westerhoven A.C."/>
            <person name="Haridas S."/>
            <person name="Skiadas P."/>
            <person name="Martin F."/>
            <person name="Groenewald J.Z."/>
            <person name="Crous P.W."/>
            <person name="Seidl M.F."/>
        </authorList>
    </citation>
    <scope>NUCLEOTIDE SEQUENCE [LARGE SCALE GENOMIC DNA]</scope>
    <source>
        <strain evidence="2 3">CBS 123374</strain>
    </source>
</reference>
<dbReference type="PROSITE" id="PS50181">
    <property type="entry name" value="FBOX"/>
    <property type="match status" value="1"/>
</dbReference>
<keyword evidence="3" id="KW-1185">Reference proteome</keyword>
<dbReference type="EMBL" id="JBBWRZ010000010">
    <property type="protein sequence ID" value="KAK8227626.1"/>
    <property type="molecule type" value="Genomic_DNA"/>
</dbReference>